<organism evidence="1 2">
    <name type="scientific">Arctium lappa</name>
    <name type="common">Greater burdock</name>
    <name type="synonym">Lappa major</name>
    <dbReference type="NCBI Taxonomy" id="4217"/>
    <lineage>
        <taxon>Eukaryota</taxon>
        <taxon>Viridiplantae</taxon>
        <taxon>Streptophyta</taxon>
        <taxon>Embryophyta</taxon>
        <taxon>Tracheophyta</taxon>
        <taxon>Spermatophyta</taxon>
        <taxon>Magnoliopsida</taxon>
        <taxon>eudicotyledons</taxon>
        <taxon>Gunneridae</taxon>
        <taxon>Pentapetalae</taxon>
        <taxon>asterids</taxon>
        <taxon>campanulids</taxon>
        <taxon>Asterales</taxon>
        <taxon>Asteraceae</taxon>
        <taxon>Carduoideae</taxon>
        <taxon>Cardueae</taxon>
        <taxon>Arctiinae</taxon>
        <taxon>Arctium</taxon>
    </lineage>
</organism>
<gene>
    <name evidence="1" type="ORF">L6452_04338</name>
</gene>
<name>A0ACB9FQ74_ARCLA</name>
<keyword evidence="2" id="KW-1185">Reference proteome</keyword>
<evidence type="ECO:0000313" key="1">
    <source>
        <dbReference type="EMBL" id="KAI3773136.1"/>
    </source>
</evidence>
<protein>
    <submittedName>
        <fullName evidence="1">Uncharacterized protein</fullName>
    </submittedName>
</protein>
<proteinExistence type="predicted"/>
<evidence type="ECO:0000313" key="2">
    <source>
        <dbReference type="Proteomes" id="UP001055879"/>
    </source>
</evidence>
<accession>A0ACB9FQ74</accession>
<dbReference type="EMBL" id="CM042047">
    <property type="protein sequence ID" value="KAI3773136.1"/>
    <property type="molecule type" value="Genomic_DNA"/>
</dbReference>
<dbReference type="Proteomes" id="UP001055879">
    <property type="component" value="Linkage Group LG01"/>
</dbReference>
<reference evidence="1 2" key="2">
    <citation type="journal article" date="2022" name="Mol. Ecol. Resour.">
        <title>The genomes of chicory, endive, great burdock and yacon provide insights into Asteraceae paleo-polyploidization history and plant inulin production.</title>
        <authorList>
            <person name="Fan W."/>
            <person name="Wang S."/>
            <person name="Wang H."/>
            <person name="Wang A."/>
            <person name="Jiang F."/>
            <person name="Liu H."/>
            <person name="Zhao H."/>
            <person name="Xu D."/>
            <person name="Zhang Y."/>
        </authorList>
    </citation>
    <scope>NUCLEOTIDE SEQUENCE [LARGE SCALE GENOMIC DNA]</scope>
    <source>
        <strain evidence="2">cv. Niubang</strain>
    </source>
</reference>
<comment type="caution">
    <text evidence="1">The sequence shown here is derived from an EMBL/GenBank/DDBJ whole genome shotgun (WGS) entry which is preliminary data.</text>
</comment>
<sequence>MAKPPVLRQNAASGHLDYQTWILKVYIHCEGCKKKVFKVLQSIDGVYKTVIDSKQHKAIVSGSVDGNTLVQKLLRSGKHAEILPESFEPTPSPSPSADNGAKNSKQKKKESNKQKDGVTTGDDNENVIKEEKKEESEAATTDGSDAGNNQEAAQPPLAAGDGNNNGNGNGNGGGGGKKKKNKKKNGDKKDGDTNGETDGAPTGDAPANTGVTAENVGASMEQLNLNRPVNQMVYATPYDPPPYHNYYPTPVYGMSYNTSYPSTESSYYTPPVYGYAQSHPSVYYPPPPPPWYYPRSAFDDENHQEGRVCTIM</sequence>
<reference evidence="2" key="1">
    <citation type="journal article" date="2022" name="Mol. Ecol. Resour.">
        <title>The genomes of chicory, endive, great burdock and yacon provide insights into Asteraceae palaeo-polyploidization history and plant inulin production.</title>
        <authorList>
            <person name="Fan W."/>
            <person name="Wang S."/>
            <person name="Wang H."/>
            <person name="Wang A."/>
            <person name="Jiang F."/>
            <person name="Liu H."/>
            <person name="Zhao H."/>
            <person name="Xu D."/>
            <person name="Zhang Y."/>
        </authorList>
    </citation>
    <scope>NUCLEOTIDE SEQUENCE [LARGE SCALE GENOMIC DNA]</scope>
    <source>
        <strain evidence="2">cv. Niubang</strain>
    </source>
</reference>